<dbReference type="STRING" id="1802727.A2937_01450"/>
<dbReference type="Proteomes" id="UP000177987">
    <property type="component" value="Unassembled WGS sequence"/>
</dbReference>
<organism evidence="1 2">
    <name type="scientific">Candidatus Yonathbacteria bacterium RIFCSPLOWO2_01_FULL_47_33b</name>
    <dbReference type="NCBI Taxonomy" id="1802727"/>
    <lineage>
        <taxon>Bacteria</taxon>
        <taxon>Candidatus Yonathiibacteriota</taxon>
    </lineage>
</organism>
<evidence type="ECO:0000313" key="2">
    <source>
        <dbReference type="Proteomes" id="UP000177987"/>
    </source>
</evidence>
<protein>
    <recommendedName>
        <fullName evidence="3">Antitoxin</fullName>
    </recommendedName>
</protein>
<sequence>MNTQVIFKMDKKLKERAMKKARAEGIPFSAVLTLATRSFVEGGLAIEAVQRQVLNDKTRKILDSALKNIRLGKNLSPQFTNMKDMDAYLNAL</sequence>
<dbReference type="AlphaFoldDB" id="A0A1G2SH70"/>
<name>A0A1G2SH70_9BACT</name>
<evidence type="ECO:0008006" key="3">
    <source>
        <dbReference type="Google" id="ProtNLM"/>
    </source>
</evidence>
<gene>
    <name evidence="1" type="ORF">A2937_01450</name>
</gene>
<reference evidence="1 2" key="1">
    <citation type="journal article" date="2016" name="Nat. Commun.">
        <title>Thousands of microbial genomes shed light on interconnected biogeochemical processes in an aquifer system.</title>
        <authorList>
            <person name="Anantharaman K."/>
            <person name="Brown C.T."/>
            <person name="Hug L.A."/>
            <person name="Sharon I."/>
            <person name="Castelle C.J."/>
            <person name="Probst A.J."/>
            <person name="Thomas B.C."/>
            <person name="Singh A."/>
            <person name="Wilkins M.J."/>
            <person name="Karaoz U."/>
            <person name="Brodie E.L."/>
            <person name="Williams K.H."/>
            <person name="Hubbard S.S."/>
            <person name="Banfield J.F."/>
        </authorList>
    </citation>
    <scope>NUCLEOTIDE SEQUENCE [LARGE SCALE GENOMIC DNA]</scope>
</reference>
<evidence type="ECO:0000313" key="1">
    <source>
        <dbReference type="EMBL" id="OHA84386.1"/>
    </source>
</evidence>
<proteinExistence type="predicted"/>
<accession>A0A1G2SH70</accession>
<comment type="caution">
    <text evidence="1">The sequence shown here is derived from an EMBL/GenBank/DDBJ whole genome shotgun (WGS) entry which is preliminary data.</text>
</comment>
<dbReference type="EMBL" id="MHUW01000001">
    <property type="protein sequence ID" value="OHA84386.1"/>
    <property type="molecule type" value="Genomic_DNA"/>
</dbReference>